<feature type="chain" id="PRO_5028514643" evidence="2">
    <location>
        <begin position="18"/>
        <end position="551"/>
    </location>
</feature>
<evidence type="ECO:0000259" key="4">
    <source>
        <dbReference type="Pfam" id="PF02872"/>
    </source>
</evidence>
<accession>A0A516SMK8</accession>
<keyword evidence="6" id="KW-1185">Reference proteome</keyword>
<name>A0A516SMK8_9NEIS</name>
<dbReference type="Gene3D" id="3.90.780.10">
    <property type="entry name" value="5'-Nucleotidase, C-terminal domain"/>
    <property type="match status" value="1"/>
</dbReference>
<dbReference type="GO" id="GO:0000166">
    <property type="term" value="F:nucleotide binding"/>
    <property type="evidence" value="ECO:0007669"/>
    <property type="project" value="UniProtKB-KW"/>
</dbReference>
<dbReference type="PANTHER" id="PTHR11575">
    <property type="entry name" value="5'-NUCLEOTIDASE-RELATED"/>
    <property type="match status" value="1"/>
</dbReference>
<feature type="domain" description="Calcineurin-like phosphoesterase" evidence="3">
    <location>
        <begin position="29"/>
        <end position="281"/>
    </location>
</feature>
<protein>
    <submittedName>
        <fullName evidence="5">Bifunctional metallophosphatase/5'-nucleotidase</fullName>
    </submittedName>
</protein>
<dbReference type="EMBL" id="CP041730">
    <property type="protein sequence ID" value="QDQ29394.1"/>
    <property type="molecule type" value="Genomic_DNA"/>
</dbReference>
<dbReference type="Proteomes" id="UP000317550">
    <property type="component" value="Chromosome"/>
</dbReference>
<dbReference type="InterPro" id="IPR006179">
    <property type="entry name" value="5_nucleotidase/apyrase"/>
</dbReference>
<dbReference type="InterPro" id="IPR029052">
    <property type="entry name" value="Metallo-depent_PP-like"/>
</dbReference>
<evidence type="ECO:0000313" key="5">
    <source>
        <dbReference type="EMBL" id="QDQ29394.1"/>
    </source>
</evidence>
<evidence type="ECO:0000259" key="3">
    <source>
        <dbReference type="Pfam" id="PF00149"/>
    </source>
</evidence>
<keyword evidence="1 2" id="KW-0732">Signal</keyword>
<dbReference type="KEGG" id="cari:FNU76_19545"/>
<dbReference type="PANTHER" id="PTHR11575:SF24">
    <property type="entry name" value="5'-NUCLEOTIDASE"/>
    <property type="match status" value="1"/>
</dbReference>
<organism evidence="5 6">
    <name type="scientific">Chitinimonas arctica</name>
    <dbReference type="NCBI Taxonomy" id="2594795"/>
    <lineage>
        <taxon>Bacteria</taxon>
        <taxon>Pseudomonadati</taxon>
        <taxon>Pseudomonadota</taxon>
        <taxon>Betaproteobacteria</taxon>
        <taxon>Neisseriales</taxon>
        <taxon>Chitinibacteraceae</taxon>
        <taxon>Chitinimonas</taxon>
    </lineage>
</organism>
<gene>
    <name evidence="5" type="ORF">FNU76_19545</name>
</gene>
<dbReference type="PRINTS" id="PR01607">
    <property type="entry name" value="APYRASEFAMLY"/>
</dbReference>
<feature type="signal peptide" evidence="2">
    <location>
        <begin position="1"/>
        <end position="17"/>
    </location>
</feature>
<evidence type="ECO:0000256" key="1">
    <source>
        <dbReference type="ARBA" id="ARBA00022729"/>
    </source>
</evidence>
<keyword evidence="2" id="KW-0378">Hydrolase</keyword>
<dbReference type="PROSITE" id="PS51257">
    <property type="entry name" value="PROKAR_LIPOPROTEIN"/>
    <property type="match status" value="1"/>
</dbReference>
<evidence type="ECO:0000313" key="6">
    <source>
        <dbReference type="Proteomes" id="UP000317550"/>
    </source>
</evidence>
<dbReference type="Pfam" id="PF00149">
    <property type="entry name" value="Metallophos"/>
    <property type="match status" value="1"/>
</dbReference>
<reference evidence="6" key="1">
    <citation type="submission" date="2019-07" db="EMBL/GenBank/DDBJ databases">
        <title>Chitinimonas sp. nov., isolated from Ny-Alesund, arctica soil.</title>
        <authorList>
            <person name="Xu Q."/>
            <person name="Peng F."/>
        </authorList>
    </citation>
    <scope>NUCLEOTIDE SEQUENCE [LARGE SCALE GENOMIC DNA]</scope>
    <source>
        <strain evidence="6">R3-44</strain>
    </source>
</reference>
<proteinExistence type="inferred from homology"/>
<dbReference type="SUPFAM" id="SSF55816">
    <property type="entry name" value="5'-nucleotidase (syn. UDP-sugar hydrolase), C-terminal domain"/>
    <property type="match status" value="1"/>
</dbReference>
<dbReference type="GO" id="GO:0009166">
    <property type="term" value="P:nucleotide catabolic process"/>
    <property type="evidence" value="ECO:0007669"/>
    <property type="project" value="InterPro"/>
</dbReference>
<evidence type="ECO:0000256" key="2">
    <source>
        <dbReference type="RuleBase" id="RU362119"/>
    </source>
</evidence>
<dbReference type="OrthoDB" id="1016457at2"/>
<dbReference type="SUPFAM" id="SSF56300">
    <property type="entry name" value="Metallo-dependent phosphatases"/>
    <property type="match status" value="1"/>
</dbReference>
<dbReference type="GO" id="GO:0008768">
    <property type="term" value="F:UDP-sugar diphosphatase activity"/>
    <property type="evidence" value="ECO:0007669"/>
    <property type="project" value="TreeGrafter"/>
</dbReference>
<keyword evidence="2" id="KW-0547">Nucleotide-binding</keyword>
<dbReference type="Gene3D" id="3.60.21.10">
    <property type="match status" value="1"/>
</dbReference>
<comment type="similarity">
    <text evidence="2">Belongs to the 5'-nucleotidase family.</text>
</comment>
<feature type="domain" description="5'-Nucleotidase C-terminal" evidence="4">
    <location>
        <begin position="354"/>
        <end position="514"/>
    </location>
</feature>
<dbReference type="InterPro" id="IPR036907">
    <property type="entry name" value="5'-Nucleotdase_C_sf"/>
</dbReference>
<dbReference type="AlphaFoldDB" id="A0A516SMK8"/>
<sequence>MKPALPLLLSCLLAACATTPPPSPTVAVKLLAFNDFHGNLRTPNSGVKQPDPNRPGKTINVPAGGSAQLAALIKRLKAANPNHAVVAAGDLIGASPLLSALFHDEPTIAALDAMGLDFSAVGNHEFDEGGAELLRMQHGGCHPQDGCQAGPFTGARFGYLAANVIDERTGKPLLPAYAIRRFEGVPVAFVGMTTKATPAVVNRKGVAGLQFRDEAETVNALVPVLREQGVKAIVVLLHEGGTQTEGAGINDCKGFSGEIVDIVKRMDAEIDVVVTGHTHQPYNCELSGKRVTSAYSFGRVLTEIDLSLDRSSGDVIKHRAENLVVRADGPADQAQLDLIAKYAALTQPLEERIIGKLPAAMSREATPGGNTALGRMVANAQLAAMRDARYGAAEIGLVNLGGLRADLRPDAQGQVRYGQLFTVQPFNNNLITLSLTGEELLSLLEQQFDAKGEMYAWQFSSNVAYRWSAKRPAGKRVDVASLRIDGAAWDAKRLYRIAVPTFLADGGDGAKMLTHGRDRHVGPIDLDSLADYIASGEAGKPLGEQGIVRED</sequence>
<dbReference type="Pfam" id="PF02872">
    <property type="entry name" value="5_nucleotid_C"/>
    <property type="match status" value="1"/>
</dbReference>
<dbReference type="InterPro" id="IPR004843">
    <property type="entry name" value="Calcineurin-like_PHP"/>
</dbReference>
<dbReference type="InterPro" id="IPR008334">
    <property type="entry name" value="5'-Nucleotdase_C"/>
</dbReference>
<dbReference type="GO" id="GO:0030288">
    <property type="term" value="C:outer membrane-bounded periplasmic space"/>
    <property type="evidence" value="ECO:0007669"/>
    <property type="project" value="TreeGrafter"/>
</dbReference>
<dbReference type="GO" id="GO:0008253">
    <property type="term" value="F:5'-nucleotidase activity"/>
    <property type="evidence" value="ECO:0007669"/>
    <property type="project" value="TreeGrafter"/>
</dbReference>